<name>A0A173UDS2_9FIRM</name>
<protein>
    <submittedName>
        <fullName evidence="1">Uncharacterized protein</fullName>
    </submittedName>
</protein>
<reference evidence="1 2" key="1">
    <citation type="submission" date="2015-09" db="EMBL/GenBank/DDBJ databases">
        <authorList>
            <consortium name="Pathogen Informatics"/>
        </authorList>
    </citation>
    <scope>NUCLEOTIDE SEQUENCE [LARGE SCALE GENOMIC DNA]</scope>
    <source>
        <strain evidence="1 2">2789STDY5608887</strain>
    </source>
</reference>
<evidence type="ECO:0000313" key="2">
    <source>
        <dbReference type="Proteomes" id="UP000095453"/>
    </source>
</evidence>
<dbReference type="AlphaFoldDB" id="A0A173UDS2"/>
<evidence type="ECO:0000313" key="1">
    <source>
        <dbReference type="EMBL" id="CUN12570.1"/>
    </source>
</evidence>
<dbReference type="EMBL" id="CYXX01000014">
    <property type="protein sequence ID" value="CUN12570.1"/>
    <property type="molecule type" value="Genomic_DNA"/>
</dbReference>
<dbReference type="Proteomes" id="UP000095453">
    <property type="component" value="Unassembled WGS sequence"/>
</dbReference>
<organism evidence="1 2">
    <name type="scientific">Roseburia inulinivorans</name>
    <dbReference type="NCBI Taxonomy" id="360807"/>
    <lineage>
        <taxon>Bacteria</taxon>
        <taxon>Bacillati</taxon>
        <taxon>Bacillota</taxon>
        <taxon>Clostridia</taxon>
        <taxon>Lachnospirales</taxon>
        <taxon>Lachnospiraceae</taxon>
        <taxon>Roseburia</taxon>
    </lineage>
</organism>
<accession>A0A173UDS2</accession>
<gene>
    <name evidence="1" type="ORF">ERS852444_01993</name>
</gene>
<sequence length="186" mass="21870">MIIRSISVTLLPAYAHYKSYAQIFQAIYKTDSFIPLPALLCIVFSFRSIWHCFTAYSHYMCCWQILQHTKKRRTPHFTYGARHFVYRSYTPLILLMLNFTDARYRYIHRCSANVTFAALMNSFASQKESCSHLNHFLTHQNSKCSDAIFYRCQMSSLYCAMVLSDEKKPAWLMFTSIFFAHAIRSS</sequence>
<proteinExistence type="predicted"/>